<name>A0A1J9Q332_9EURO</name>
<organism evidence="1 2">
    <name type="scientific">Blastomyces percursus</name>
    <dbReference type="NCBI Taxonomy" id="1658174"/>
    <lineage>
        <taxon>Eukaryota</taxon>
        <taxon>Fungi</taxon>
        <taxon>Dikarya</taxon>
        <taxon>Ascomycota</taxon>
        <taxon>Pezizomycotina</taxon>
        <taxon>Eurotiomycetes</taxon>
        <taxon>Eurotiomycetidae</taxon>
        <taxon>Onygenales</taxon>
        <taxon>Ajellomycetaceae</taxon>
        <taxon>Blastomyces</taxon>
    </lineage>
</organism>
<keyword evidence="2" id="KW-1185">Reference proteome</keyword>
<evidence type="ECO:0000313" key="2">
    <source>
        <dbReference type="Proteomes" id="UP000242791"/>
    </source>
</evidence>
<dbReference type="AlphaFoldDB" id="A0A1J9Q332"/>
<gene>
    <name evidence="1" type="ORF">ACJ73_10209</name>
</gene>
<dbReference type="OrthoDB" id="4499277at2759"/>
<proteinExistence type="predicted"/>
<dbReference type="VEuPathDB" id="FungiDB:ACJ73_10209"/>
<dbReference type="Proteomes" id="UP000242791">
    <property type="component" value="Unassembled WGS sequence"/>
</dbReference>
<evidence type="ECO:0000313" key="1">
    <source>
        <dbReference type="EMBL" id="OJD09581.1"/>
    </source>
</evidence>
<dbReference type="EMBL" id="LGTZ01003533">
    <property type="protein sequence ID" value="OJD09581.1"/>
    <property type="molecule type" value="Genomic_DNA"/>
</dbReference>
<protein>
    <submittedName>
        <fullName evidence="1">Uncharacterized protein</fullName>
    </submittedName>
</protein>
<dbReference type="Gene3D" id="2.40.70.10">
    <property type="entry name" value="Acid Proteases"/>
    <property type="match status" value="1"/>
</dbReference>
<reference evidence="1 2" key="1">
    <citation type="submission" date="2015-08" db="EMBL/GenBank/DDBJ databases">
        <title>Emmonsia species relationships and genome sequence.</title>
        <authorList>
            <person name="Cuomo C.A."/>
            <person name="Schwartz I.S."/>
            <person name="Kenyon C."/>
            <person name="De Hoog G.S."/>
            <person name="Govender N.P."/>
            <person name="Botha A."/>
            <person name="Moreno L."/>
            <person name="De Vries M."/>
            <person name="Munoz J.F."/>
            <person name="Stielow J.B."/>
        </authorList>
    </citation>
    <scope>NUCLEOTIDE SEQUENCE [LARGE SCALE GENOMIC DNA]</scope>
    <source>
        <strain evidence="1 2">EI222</strain>
    </source>
</reference>
<comment type="caution">
    <text evidence="1">The sequence shown here is derived from an EMBL/GenBank/DDBJ whole genome shotgun (WGS) entry which is preliminary data.</text>
</comment>
<dbReference type="InterPro" id="IPR021109">
    <property type="entry name" value="Peptidase_aspartic_dom_sf"/>
</dbReference>
<feature type="non-terminal residue" evidence="1">
    <location>
        <position position="172"/>
    </location>
</feature>
<accession>A0A1J9Q332</accession>
<dbReference type="CDD" id="cd00303">
    <property type="entry name" value="retropepsin_like"/>
    <property type="match status" value="1"/>
</dbReference>
<sequence length="172" mass="19181">MPDSGCNTTSLIDSRFVRKHGLTRIPITPRKLHVYNDGPAEHVSNIVKFELDMAGHKSIVWAFEVDHMPGQDLILGLPWLRKNNVSIEPDGPHLLFKDTGLTVWTKHTAPGKRIVTNLTTLTDSDPPTPIQVNADAFRWPTTPKRRKNGIQVSAASMADIEKALKPKTYTDP</sequence>